<evidence type="ECO:0000256" key="2">
    <source>
        <dbReference type="ARBA" id="ARBA00022679"/>
    </source>
</evidence>
<dbReference type="PANTHER" id="PTHR22916">
    <property type="entry name" value="GLYCOSYLTRANSFERASE"/>
    <property type="match status" value="1"/>
</dbReference>
<dbReference type="EMBL" id="DXAY01000109">
    <property type="protein sequence ID" value="HIZ74520.1"/>
    <property type="molecule type" value="Genomic_DNA"/>
</dbReference>
<dbReference type="PANTHER" id="PTHR22916:SF51">
    <property type="entry name" value="GLYCOSYLTRANSFERASE EPSH-RELATED"/>
    <property type="match status" value="1"/>
</dbReference>
<comment type="caution">
    <text evidence="4">The sequence shown here is derived from an EMBL/GenBank/DDBJ whole genome shotgun (WGS) entry which is preliminary data.</text>
</comment>
<dbReference type="Pfam" id="PF00535">
    <property type="entry name" value="Glycos_transf_2"/>
    <property type="match status" value="1"/>
</dbReference>
<dbReference type="InterPro" id="IPR029044">
    <property type="entry name" value="Nucleotide-diphossugar_trans"/>
</dbReference>
<dbReference type="Gene3D" id="3.90.550.10">
    <property type="entry name" value="Spore Coat Polysaccharide Biosynthesis Protein SpsA, Chain A"/>
    <property type="match status" value="1"/>
</dbReference>
<reference evidence="4" key="1">
    <citation type="journal article" date="2021" name="PeerJ">
        <title>Extensive microbial diversity within the chicken gut microbiome revealed by metagenomics and culture.</title>
        <authorList>
            <person name="Gilroy R."/>
            <person name="Ravi A."/>
            <person name="Getino M."/>
            <person name="Pursley I."/>
            <person name="Horton D.L."/>
            <person name="Alikhan N.F."/>
            <person name="Baker D."/>
            <person name="Gharbi K."/>
            <person name="Hall N."/>
            <person name="Watson M."/>
            <person name="Adriaenssens E.M."/>
            <person name="Foster-Nyarko E."/>
            <person name="Jarju S."/>
            <person name="Secka A."/>
            <person name="Antonio M."/>
            <person name="Oren A."/>
            <person name="Chaudhuri R.R."/>
            <person name="La Ragione R."/>
            <person name="Hildebrand F."/>
            <person name="Pallen M.J."/>
        </authorList>
    </citation>
    <scope>NUCLEOTIDE SEQUENCE</scope>
    <source>
        <strain evidence="4">CHK196-3914</strain>
    </source>
</reference>
<dbReference type="CDD" id="cd00761">
    <property type="entry name" value="Glyco_tranf_GTA_type"/>
    <property type="match status" value="1"/>
</dbReference>
<sequence>MDLVSVIVPVYKVEEYLEKCVESILNQTYSNLEIILVDDGSPDRCPRMCDGLARKDSRIRVIHKANGGLSDARNEGVRHASGKYLLFVDSDDYISRELVSKTVKAARDQKCDIVLFDYYCVEDGVQEIRSTDLPAGKVMNLDTDKELLLAPPSAWTKLFDREFYMSSGCTFPVGRYFEDLAVTPLLFLAAERIVYVKEPLYYYM</sequence>
<evidence type="ECO:0000313" key="4">
    <source>
        <dbReference type="EMBL" id="HIZ74520.1"/>
    </source>
</evidence>
<reference evidence="4" key="2">
    <citation type="submission" date="2021-04" db="EMBL/GenBank/DDBJ databases">
        <authorList>
            <person name="Gilroy R."/>
        </authorList>
    </citation>
    <scope>NUCLEOTIDE SEQUENCE</scope>
    <source>
        <strain evidence="4">CHK196-3914</strain>
    </source>
</reference>
<accession>A0A9D2G8S6</accession>
<name>A0A9D2G8S6_9FIRM</name>
<dbReference type="GO" id="GO:0016757">
    <property type="term" value="F:glycosyltransferase activity"/>
    <property type="evidence" value="ECO:0007669"/>
    <property type="project" value="UniProtKB-KW"/>
</dbReference>
<organism evidence="4 5">
    <name type="scientific">Candidatus Mediterraneibacter stercoravium</name>
    <dbReference type="NCBI Taxonomy" id="2838685"/>
    <lineage>
        <taxon>Bacteria</taxon>
        <taxon>Bacillati</taxon>
        <taxon>Bacillota</taxon>
        <taxon>Clostridia</taxon>
        <taxon>Lachnospirales</taxon>
        <taxon>Lachnospiraceae</taxon>
        <taxon>Mediterraneibacter</taxon>
    </lineage>
</organism>
<dbReference type="SUPFAM" id="SSF53448">
    <property type="entry name" value="Nucleotide-diphospho-sugar transferases"/>
    <property type="match status" value="1"/>
</dbReference>
<feature type="non-terminal residue" evidence="4">
    <location>
        <position position="204"/>
    </location>
</feature>
<protein>
    <submittedName>
        <fullName evidence="4">Glycosyltransferase</fullName>
    </submittedName>
</protein>
<keyword evidence="1" id="KW-0328">Glycosyltransferase</keyword>
<dbReference type="AlphaFoldDB" id="A0A9D2G8S6"/>
<keyword evidence="2" id="KW-0808">Transferase</keyword>
<dbReference type="Proteomes" id="UP000824116">
    <property type="component" value="Unassembled WGS sequence"/>
</dbReference>
<gene>
    <name evidence="4" type="ORF">H9723_04650</name>
</gene>
<evidence type="ECO:0000256" key="1">
    <source>
        <dbReference type="ARBA" id="ARBA00022676"/>
    </source>
</evidence>
<proteinExistence type="predicted"/>
<dbReference type="InterPro" id="IPR001173">
    <property type="entry name" value="Glyco_trans_2-like"/>
</dbReference>
<evidence type="ECO:0000313" key="5">
    <source>
        <dbReference type="Proteomes" id="UP000824116"/>
    </source>
</evidence>
<feature type="domain" description="Glycosyltransferase 2-like" evidence="3">
    <location>
        <begin position="5"/>
        <end position="134"/>
    </location>
</feature>
<evidence type="ECO:0000259" key="3">
    <source>
        <dbReference type="Pfam" id="PF00535"/>
    </source>
</evidence>